<proteinExistence type="predicted"/>
<gene>
    <name evidence="1" type="ORF">PLA107_033170</name>
</gene>
<dbReference type="AlphaFoldDB" id="A0AAD0PWM2"/>
<geneLocation type="plasmid" evidence="2">
    <name>pmppla107</name>
</geneLocation>
<evidence type="ECO:0000313" key="2">
    <source>
        <dbReference type="Proteomes" id="UP000006426"/>
    </source>
</evidence>
<dbReference type="GeneID" id="39474652"/>
<dbReference type="Proteomes" id="UP000006426">
    <property type="component" value="Plasmid pmppla107"/>
</dbReference>
<reference evidence="1 2" key="1">
    <citation type="journal article" date="2011" name="PLoS Pathog.">
        <title>Dynamic evolution of pathogenicity revealed by sequencing and comparative genomics of 19 Pseudomonas syringae isolates.</title>
        <authorList>
            <person name="Baltrus D.A."/>
            <person name="Nishimura M.T."/>
            <person name="Romanchuk A."/>
            <person name="Chang J.H."/>
            <person name="Mukhtar M.S."/>
            <person name="Cherkis K."/>
            <person name="Roach J."/>
            <person name="Grant S.R."/>
            <person name="Jones C.D."/>
            <person name="Dangl J.L."/>
        </authorList>
    </citation>
    <scope>NUCLEOTIDE SEQUENCE [LARGE SCALE GENOMIC DNA]</scope>
    <source>
        <strain evidence="1 2">M301315</strain>
    </source>
</reference>
<sequence length="114" mass="12536">MGKLYFHCGDYHNIPEGTHILGCLKLTEAQMSAIGYELRAPADGSSRSVFSNNCNAFFGLRVAVREGKLNPDSVSFVFHSKGEQKEIGVGADGDLKDMMPGFFDQNEIDLSKLF</sequence>
<protein>
    <submittedName>
        <fullName evidence="1">Uncharacterized protein</fullName>
    </submittedName>
</protein>
<accession>A0AAD0PWM2</accession>
<evidence type="ECO:0000313" key="1">
    <source>
        <dbReference type="EMBL" id="AXH60078.1"/>
    </source>
</evidence>
<keyword evidence="1" id="KW-0614">Plasmid</keyword>
<dbReference type="EMBL" id="CP031226">
    <property type="protein sequence ID" value="AXH60078.1"/>
    <property type="molecule type" value="Genomic_DNA"/>
</dbReference>
<dbReference type="RefSeq" id="WP_005742843.1">
    <property type="nucleotide sequence ID" value="NZ_CP031226.1"/>
</dbReference>
<name>A0AAD0PWM2_PSEAV</name>
<organism evidence="1 2">
    <name type="scientific">Pseudomonas amygdali pv. lachrymans str. M301315</name>
    <dbReference type="NCBI Taxonomy" id="629260"/>
    <lineage>
        <taxon>Bacteria</taxon>
        <taxon>Pseudomonadati</taxon>
        <taxon>Pseudomonadota</taxon>
        <taxon>Gammaproteobacteria</taxon>
        <taxon>Pseudomonadales</taxon>
        <taxon>Pseudomonadaceae</taxon>
        <taxon>Pseudomonas</taxon>
        <taxon>Pseudomonas amygdali</taxon>
    </lineage>
</organism>